<keyword evidence="5" id="KW-1185">Reference proteome</keyword>
<keyword evidence="1" id="KW-0479">Metal-binding</keyword>
<dbReference type="PANTHER" id="PTHR25462:SF296">
    <property type="entry name" value="MEIOTIC P26, ISOFORM F"/>
    <property type="match status" value="1"/>
</dbReference>
<evidence type="ECO:0000313" key="4">
    <source>
        <dbReference type="EMBL" id="CAC5415310.1"/>
    </source>
</evidence>
<dbReference type="InterPro" id="IPR000315">
    <property type="entry name" value="Znf_B-box"/>
</dbReference>
<dbReference type="GO" id="GO:0008270">
    <property type="term" value="F:zinc ion binding"/>
    <property type="evidence" value="ECO:0007669"/>
    <property type="project" value="UniProtKB-KW"/>
</dbReference>
<evidence type="ECO:0000313" key="5">
    <source>
        <dbReference type="Proteomes" id="UP000507470"/>
    </source>
</evidence>
<evidence type="ECO:0000259" key="3">
    <source>
        <dbReference type="PROSITE" id="PS50119"/>
    </source>
</evidence>
<evidence type="ECO:0000256" key="1">
    <source>
        <dbReference type="PROSITE-ProRule" id="PRU00024"/>
    </source>
</evidence>
<dbReference type="Gene3D" id="3.30.160.60">
    <property type="entry name" value="Classic Zinc Finger"/>
    <property type="match status" value="1"/>
</dbReference>
<keyword evidence="2" id="KW-0175">Coiled coil</keyword>
<dbReference type="InterPro" id="IPR047153">
    <property type="entry name" value="TRIM45/56/19-like"/>
</dbReference>
<feature type="domain" description="B box-type" evidence="3">
    <location>
        <begin position="3"/>
        <end position="53"/>
    </location>
</feature>
<accession>A0A6J8E4A8</accession>
<keyword evidence="1" id="KW-0862">Zinc</keyword>
<protein>
    <recommendedName>
        <fullName evidence="3">B box-type domain-containing protein</fullName>
    </recommendedName>
</protein>
<name>A0A6J8E4A8_MYTCO</name>
<dbReference type="PROSITE" id="PS50119">
    <property type="entry name" value="ZF_BBOX"/>
    <property type="match status" value="1"/>
</dbReference>
<dbReference type="EMBL" id="CACVKT020008401">
    <property type="protein sequence ID" value="CAC5415310.1"/>
    <property type="molecule type" value="Genomic_DNA"/>
</dbReference>
<dbReference type="CDD" id="cd19757">
    <property type="entry name" value="Bbox1"/>
    <property type="match status" value="1"/>
</dbReference>
<dbReference type="Proteomes" id="UP000507470">
    <property type="component" value="Unassembled WGS sequence"/>
</dbReference>
<dbReference type="SUPFAM" id="SSF57845">
    <property type="entry name" value="B-box zinc-binding domain"/>
    <property type="match status" value="1"/>
</dbReference>
<organism evidence="4 5">
    <name type="scientific">Mytilus coruscus</name>
    <name type="common">Sea mussel</name>
    <dbReference type="NCBI Taxonomy" id="42192"/>
    <lineage>
        <taxon>Eukaryota</taxon>
        <taxon>Metazoa</taxon>
        <taxon>Spiralia</taxon>
        <taxon>Lophotrochozoa</taxon>
        <taxon>Mollusca</taxon>
        <taxon>Bivalvia</taxon>
        <taxon>Autobranchia</taxon>
        <taxon>Pteriomorphia</taxon>
        <taxon>Mytilida</taxon>
        <taxon>Mytiloidea</taxon>
        <taxon>Mytilidae</taxon>
        <taxon>Mytilinae</taxon>
        <taxon>Mytilus</taxon>
    </lineage>
</organism>
<dbReference type="PANTHER" id="PTHR25462">
    <property type="entry name" value="BONUS, ISOFORM C-RELATED"/>
    <property type="match status" value="1"/>
</dbReference>
<feature type="coiled-coil region" evidence="2">
    <location>
        <begin position="118"/>
        <end position="170"/>
    </location>
</feature>
<sequence length="495" mass="55329">MATSTPICAICDQRHVTSSSIHWCPECKESVCSNCSEHHSLSKGTRSHKTIPITQYQSLPTFVTDIQQFCIYHNEQYQQYCMTHESPICYKCIKEHGKCSEVIPLEDVIGAIKRSELFRDLEQSVEDVFENIKRIREDREKNVQSIQTQKKNITMEIDSIKKRINQYLDKLKDSVIKELEEVYDDYYGHFQSIISSLKIQEHEIKNCSMEFENITKYSSHLQTFLGMRKIQSQMTDNESRLQSIIANKCLENADIVFTINEKLSDILKSIKAFGSITVETSPFACAKISSKKTRQAQISAPNRMHLINTISIELNRKFKTIYGCPRGCAMTQNGLYIFPDSSGSRIAAINAQVGGTGLATGSFLQLLPIPPLTLGVPMVAMAMMTMMSTVNSGTTVTSVAPTIVPVTVPTTQAQAAVQTSKYTECAMTPGAYLWRPNSNAESLAVFNKFKIIPTTNIWTGANSPGHDGNVVFAVDNGAFDYTNVPFGTSKFYLLS</sequence>
<evidence type="ECO:0000256" key="2">
    <source>
        <dbReference type="SAM" id="Coils"/>
    </source>
</evidence>
<gene>
    <name evidence="4" type="ORF">MCOR_48014</name>
</gene>
<reference evidence="4 5" key="1">
    <citation type="submission" date="2020-06" db="EMBL/GenBank/DDBJ databases">
        <authorList>
            <person name="Li R."/>
            <person name="Bekaert M."/>
        </authorList>
    </citation>
    <scope>NUCLEOTIDE SEQUENCE [LARGE SCALE GENOMIC DNA]</scope>
    <source>
        <strain evidence="5">wild</strain>
    </source>
</reference>
<proteinExistence type="predicted"/>
<keyword evidence="1" id="KW-0863">Zinc-finger</keyword>
<dbReference type="OrthoDB" id="6213993at2759"/>
<dbReference type="AlphaFoldDB" id="A0A6J8E4A8"/>